<evidence type="ECO:0000313" key="6">
    <source>
        <dbReference type="Proteomes" id="UP000280696"/>
    </source>
</evidence>
<feature type="domain" description="Glycoside hydrolase family 5" evidence="4">
    <location>
        <begin position="94"/>
        <end position="290"/>
    </location>
</feature>
<gene>
    <name evidence="5" type="ORF">D7V94_18310</name>
</gene>
<evidence type="ECO:0000256" key="1">
    <source>
        <dbReference type="ARBA" id="ARBA00022801"/>
    </source>
</evidence>
<accession>A0A3A9ADS5</accession>
<protein>
    <recommendedName>
        <fullName evidence="4">Glycoside hydrolase family 5 domain-containing protein</fullName>
    </recommendedName>
</protein>
<dbReference type="InterPro" id="IPR050386">
    <property type="entry name" value="Glycosyl_hydrolase_5"/>
</dbReference>
<dbReference type="PANTHER" id="PTHR31297:SF13">
    <property type="entry name" value="PUTATIVE-RELATED"/>
    <property type="match status" value="1"/>
</dbReference>
<dbReference type="SUPFAM" id="SSF51445">
    <property type="entry name" value="(Trans)glycosidases"/>
    <property type="match status" value="1"/>
</dbReference>
<dbReference type="Gene3D" id="3.20.20.80">
    <property type="entry name" value="Glycosidases"/>
    <property type="match status" value="1"/>
</dbReference>
<keyword evidence="1 3" id="KW-0378">Hydrolase</keyword>
<dbReference type="GO" id="GO:0009251">
    <property type="term" value="P:glucan catabolic process"/>
    <property type="evidence" value="ECO:0007669"/>
    <property type="project" value="TreeGrafter"/>
</dbReference>
<dbReference type="InterPro" id="IPR001547">
    <property type="entry name" value="Glyco_hydro_5"/>
</dbReference>
<comment type="caution">
    <text evidence="5">The sequence shown here is derived from an EMBL/GenBank/DDBJ whole genome shotgun (WGS) entry which is preliminary data.</text>
</comment>
<name>A0A3A9ADS5_9FIRM</name>
<comment type="similarity">
    <text evidence="3">Belongs to the glycosyl hydrolase 5 (cellulase A) family.</text>
</comment>
<dbReference type="GO" id="GO:0009986">
    <property type="term" value="C:cell surface"/>
    <property type="evidence" value="ECO:0007669"/>
    <property type="project" value="TreeGrafter"/>
</dbReference>
<dbReference type="GO" id="GO:0005576">
    <property type="term" value="C:extracellular region"/>
    <property type="evidence" value="ECO:0007669"/>
    <property type="project" value="TreeGrafter"/>
</dbReference>
<organism evidence="5 6">
    <name type="scientific">Parablautia intestinalis</name>
    <dbReference type="NCBI Taxonomy" id="2320100"/>
    <lineage>
        <taxon>Bacteria</taxon>
        <taxon>Bacillati</taxon>
        <taxon>Bacillota</taxon>
        <taxon>Clostridia</taxon>
        <taxon>Lachnospirales</taxon>
        <taxon>Lachnospiraceae</taxon>
        <taxon>Parablautia</taxon>
    </lineage>
</organism>
<reference evidence="5 6" key="1">
    <citation type="submission" date="2018-09" db="EMBL/GenBank/DDBJ databases">
        <title>Murine metabolic-syndrome-specific gut microbial biobank.</title>
        <authorList>
            <person name="Liu C."/>
        </authorList>
    </citation>
    <scope>NUCLEOTIDE SEQUENCE [LARGE SCALE GENOMIC DNA]</scope>
    <source>
        <strain evidence="5 6">0.1xD8-82</strain>
    </source>
</reference>
<keyword evidence="6" id="KW-1185">Reference proteome</keyword>
<evidence type="ECO:0000256" key="3">
    <source>
        <dbReference type="RuleBase" id="RU361153"/>
    </source>
</evidence>
<dbReference type="RefSeq" id="WP_120471751.1">
    <property type="nucleotide sequence ID" value="NZ_RAYQ01000023.1"/>
</dbReference>
<dbReference type="GO" id="GO:0008422">
    <property type="term" value="F:beta-glucosidase activity"/>
    <property type="evidence" value="ECO:0007669"/>
    <property type="project" value="TreeGrafter"/>
</dbReference>
<evidence type="ECO:0000259" key="4">
    <source>
        <dbReference type="Pfam" id="PF00150"/>
    </source>
</evidence>
<dbReference type="EMBL" id="RAYQ01000023">
    <property type="protein sequence ID" value="RKI89408.1"/>
    <property type="molecule type" value="Genomic_DNA"/>
</dbReference>
<dbReference type="AlphaFoldDB" id="A0A3A9ADS5"/>
<dbReference type="InterPro" id="IPR017853">
    <property type="entry name" value="GH"/>
</dbReference>
<sequence>MNTYFFDKARVKGFLHARGKIMVNGDEEEIILRGLGAGNWNNPEGFMIGVPVKPHMSASKENVVNPRLDRGRNFSALIRELCGTKYEREFWPKWFDNHLGEADIRQIAQWGYNSVRLPIDAMFFLYEEPGITFNEASFAMLDRVLKWCEKYRIYGIIDLHGAVGGQTAMACDNGVDSMPHLFFDEESRERTLCLCEELAKRYKDNPFMGGYDMINEPLSRVVWEEYLPKLKFFYKEMIERMRKYDRNHIIFLNGHEKSERVDIFDEDFDPQCHNWGIAFHNYGAIPQKQFFVPYLEKQAQLEVPLWFSEGGGNDLWMSAIYEISVEYHIGFNTWCYKMAATDDAKVFSPYVKHRLPGEWQMILDYAFKGSRRPSYTHAQAIFDEYLNNLKFENCEVYDIGANSALRRPGCTIPAVAYDRKHEDGEKAFAGSYFYGNAFNYRIDDGMHIVTEPGFVSRYGALNSIRGEWQHYELKLYPKDYAEYTLRNVSENSYIDVVCRSNSLSSLFITENMRDENKVLYNGSLNSADENEYGVLHLPLEREADTAAIRITCTQGEVFLKKIIYR</sequence>
<dbReference type="PANTHER" id="PTHR31297">
    <property type="entry name" value="GLUCAN ENDO-1,6-BETA-GLUCOSIDASE B"/>
    <property type="match status" value="1"/>
</dbReference>
<dbReference type="Pfam" id="PF00150">
    <property type="entry name" value="Cellulase"/>
    <property type="match status" value="1"/>
</dbReference>
<dbReference type="Proteomes" id="UP000280696">
    <property type="component" value="Unassembled WGS sequence"/>
</dbReference>
<proteinExistence type="inferred from homology"/>
<keyword evidence="2 3" id="KW-0326">Glycosidase</keyword>
<evidence type="ECO:0000256" key="2">
    <source>
        <dbReference type="ARBA" id="ARBA00023295"/>
    </source>
</evidence>
<dbReference type="OrthoDB" id="9800475at2"/>
<evidence type="ECO:0000313" key="5">
    <source>
        <dbReference type="EMBL" id="RKI89408.1"/>
    </source>
</evidence>